<keyword evidence="3" id="KW-0539">Nucleus</keyword>
<dbReference type="Pfam" id="PF00505">
    <property type="entry name" value="HMG_box"/>
    <property type="match status" value="1"/>
</dbReference>
<name>A0A2Z6S6X7_9GLOM</name>
<dbReference type="CDD" id="cd01389">
    <property type="entry name" value="HMG-box_ROX1-like"/>
    <property type="match status" value="1"/>
</dbReference>
<dbReference type="AlphaFoldDB" id="A0A2Z6S6X7"/>
<dbReference type="InterPro" id="IPR009071">
    <property type="entry name" value="HMG_box_dom"/>
</dbReference>
<evidence type="ECO:0000313" key="6">
    <source>
        <dbReference type="EMBL" id="GBC04462.1"/>
    </source>
</evidence>
<keyword evidence="1 3" id="KW-0238">DNA-binding</keyword>
<feature type="domain" description="HMG box" evidence="5">
    <location>
        <begin position="65"/>
        <end position="135"/>
    </location>
</feature>
<comment type="caution">
    <text evidence="6">The sequence shown here is derived from an EMBL/GenBank/DDBJ whole genome shotgun (WGS) entry which is preliminary data.</text>
</comment>
<reference evidence="6 7" key="1">
    <citation type="submission" date="2017-11" db="EMBL/GenBank/DDBJ databases">
        <title>The genome of Rhizophagus clarus HR1 reveals common genetic basis of auxotrophy among arbuscular mycorrhizal fungi.</title>
        <authorList>
            <person name="Kobayashi Y."/>
        </authorList>
    </citation>
    <scope>NUCLEOTIDE SEQUENCE [LARGE SCALE GENOMIC DNA]</scope>
    <source>
        <strain evidence="6 7">HR1</strain>
    </source>
</reference>
<evidence type="ECO:0000256" key="1">
    <source>
        <dbReference type="ARBA" id="ARBA00023125"/>
    </source>
</evidence>
<dbReference type="Gene3D" id="1.10.30.10">
    <property type="entry name" value="High mobility group box domain"/>
    <property type="match status" value="1"/>
</dbReference>
<dbReference type="InterPro" id="IPR036910">
    <property type="entry name" value="HMG_box_dom_sf"/>
</dbReference>
<dbReference type="GO" id="GO:0005634">
    <property type="term" value="C:nucleus"/>
    <property type="evidence" value="ECO:0007669"/>
    <property type="project" value="UniProtKB-UniRule"/>
</dbReference>
<gene>
    <name evidence="6" type="ORF">RclHR1_00570018</name>
</gene>
<keyword evidence="2" id="KW-0804">Transcription</keyword>
<dbReference type="SMART" id="SM00398">
    <property type="entry name" value="HMG"/>
    <property type="match status" value="1"/>
</dbReference>
<dbReference type="GO" id="GO:0001228">
    <property type="term" value="F:DNA-binding transcription activator activity, RNA polymerase II-specific"/>
    <property type="evidence" value="ECO:0007669"/>
    <property type="project" value="TreeGrafter"/>
</dbReference>
<keyword evidence="7" id="KW-1185">Reference proteome</keyword>
<sequence length="276" mass="32468">MMQKYFLPQEGQCFVTFDVDSKARSDEDIISESNYVFNLDINELLNNSENTRLAERNRKKGIKKIPRPQNAFIIYRRNKCIELRSTLEGKNQKSKDLSKKIAQEWNKEPRQIRELFEALARVSEKIHVEKYKNYKYCPDRSKSRRSISKLSSSKSKPKSPKSSRSKTSDSESKLKFKLFDPKSVESKPSEPKSTEPKFLEPKPVEHIKSFEPKPPFEHKSFEPKPPFEYKSFDHKPPFEPTSFDHKPPFEHKSFESLNYQDVVIKMEPPDIKIPSY</sequence>
<evidence type="ECO:0000313" key="7">
    <source>
        <dbReference type="Proteomes" id="UP000247702"/>
    </source>
</evidence>
<evidence type="ECO:0000256" key="4">
    <source>
        <dbReference type="SAM" id="MobiDB-lite"/>
    </source>
</evidence>
<proteinExistence type="predicted"/>
<feature type="compositionally biased region" description="Basic and acidic residues" evidence="4">
    <location>
        <begin position="166"/>
        <end position="218"/>
    </location>
</feature>
<organism evidence="6 7">
    <name type="scientific">Rhizophagus clarus</name>
    <dbReference type="NCBI Taxonomy" id="94130"/>
    <lineage>
        <taxon>Eukaryota</taxon>
        <taxon>Fungi</taxon>
        <taxon>Fungi incertae sedis</taxon>
        <taxon>Mucoromycota</taxon>
        <taxon>Glomeromycotina</taxon>
        <taxon>Glomeromycetes</taxon>
        <taxon>Glomerales</taxon>
        <taxon>Glomeraceae</taxon>
        <taxon>Rhizophagus</taxon>
    </lineage>
</organism>
<dbReference type="GO" id="GO:0000978">
    <property type="term" value="F:RNA polymerase II cis-regulatory region sequence-specific DNA binding"/>
    <property type="evidence" value="ECO:0007669"/>
    <property type="project" value="TreeGrafter"/>
</dbReference>
<feature type="region of interest" description="Disordered" evidence="4">
    <location>
        <begin position="140"/>
        <end position="218"/>
    </location>
</feature>
<dbReference type="InterPro" id="IPR050140">
    <property type="entry name" value="SRY-related_HMG-box_TF-like"/>
</dbReference>
<dbReference type="Proteomes" id="UP000247702">
    <property type="component" value="Unassembled WGS sequence"/>
</dbReference>
<protein>
    <recommendedName>
        <fullName evidence="5">HMG box domain-containing protein</fullName>
    </recommendedName>
</protein>
<dbReference type="PROSITE" id="PS50118">
    <property type="entry name" value="HMG_BOX_2"/>
    <property type="match status" value="1"/>
</dbReference>
<dbReference type="SUPFAM" id="SSF47095">
    <property type="entry name" value="HMG-box"/>
    <property type="match status" value="1"/>
</dbReference>
<dbReference type="PANTHER" id="PTHR10270">
    <property type="entry name" value="SOX TRANSCRIPTION FACTOR"/>
    <property type="match status" value="1"/>
</dbReference>
<feature type="compositionally biased region" description="Basic residues" evidence="4">
    <location>
        <begin position="155"/>
        <end position="164"/>
    </location>
</feature>
<dbReference type="EMBL" id="BEXD01003948">
    <property type="protein sequence ID" value="GBC04462.1"/>
    <property type="molecule type" value="Genomic_DNA"/>
</dbReference>
<evidence type="ECO:0000256" key="2">
    <source>
        <dbReference type="ARBA" id="ARBA00023163"/>
    </source>
</evidence>
<evidence type="ECO:0000259" key="5">
    <source>
        <dbReference type="PROSITE" id="PS50118"/>
    </source>
</evidence>
<evidence type="ECO:0000256" key="3">
    <source>
        <dbReference type="PROSITE-ProRule" id="PRU00267"/>
    </source>
</evidence>
<dbReference type="GO" id="GO:0030154">
    <property type="term" value="P:cell differentiation"/>
    <property type="evidence" value="ECO:0007669"/>
    <property type="project" value="TreeGrafter"/>
</dbReference>
<accession>A0A2Z6S6X7</accession>
<feature type="DNA-binding region" description="HMG box" evidence="3">
    <location>
        <begin position="65"/>
        <end position="135"/>
    </location>
</feature>
<dbReference type="PANTHER" id="PTHR10270:SF161">
    <property type="entry name" value="SEX-DETERMINING REGION Y PROTEIN"/>
    <property type="match status" value="1"/>
</dbReference>